<accession>A0A834MAR5</accession>
<dbReference type="Proteomes" id="UP000625711">
    <property type="component" value="Unassembled WGS sequence"/>
</dbReference>
<feature type="compositionally biased region" description="Polar residues" evidence="1">
    <location>
        <begin position="169"/>
        <end position="190"/>
    </location>
</feature>
<name>A0A834MAR5_RHYFE</name>
<feature type="compositionally biased region" description="Low complexity" evidence="1">
    <location>
        <begin position="73"/>
        <end position="84"/>
    </location>
</feature>
<dbReference type="InterPro" id="IPR036508">
    <property type="entry name" value="Chitin-bd_dom_sf"/>
</dbReference>
<dbReference type="Pfam" id="PF01607">
    <property type="entry name" value="CBM_14"/>
    <property type="match status" value="1"/>
</dbReference>
<feature type="region of interest" description="Disordered" evidence="1">
    <location>
        <begin position="267"/>
        <end position="287"/>
    </location>
</feature>
<dbReference type="SUPFAM" id="SSF57625">
    <property type="entry name" value="Invertebrate chitin-binding proteins"/>
    <property type="match status" value="1"/>
</dbReference>
<feature type="compositionally biased region" description="Polar residues" evidence="1">
    <location>
        <begin position="1"/>
        <end position="12"/>
    </location>
</feature>
<feature type="region of interest" description="Disordered" evidence="1">
    <location>
        <begin position="1"/>
        <end position="98"/>
    </location>
</feature>
<dbReference type="Gene3D" id="2.170.140.10">
    <property type="entry name" value="Chitin binding domain"/>
    <property type="match status" value="1"/>
</dbReference>
<keyword evidence="4" id="KW-1185">Reference proteome</keyword>
<dbReference type="GO" id="GO:0008061">
    <property type="term" value="F:chitin binding"/>
    <property type="evidence" value="ECO:0007669"/>
    <property type="project" value="InterPro"/>
</dbReference>
<comment type="caution">
    <text evidence="3">The sequence shown here is derived from an EMBL/GenBank/DDBJ whole genome shotgun (WGS) entry which is preliminary data.</text>
</comment>
<feature type="compositionally biased region" description="Polar residues" evidence="1">
    <location>
        <begin position="85"/>
        <end position="98"/>
    </location>
</feature>
<dbReference type="EMBL" id="JAACXV010014020">
    <property type="protein sequence ID" value="KAF7271064.1"/>
    <property type="molecule type" value="Genomic_DNA"/>
</dbReference>
<feature type="domain" description="Chitin-binding type-2" evidence="2">
    <location>
        <begin position="320"/>
        <end position="379"/>
    </location>
</feature>
<evidence type="ECO:0000313" key="4">
    <source>
        <dbReference type="Proteomes" id="UP000625711"/>
    </source>
</evidence>
<feature type="compositionally biased region" description="Low complexity" evidence="1">
    <location>
        <begin position="267"/>
        <end position="281"/>
    </location>
</feature>
<sequence length="379" mass="41469">MSHSPRVNTTEKNIGKKRTTTSRPGIRSSYRRRGTATKTTTTKPSTGADSAAVPSRTPSPRGGTKPIRRRTTPRTSSTVSGSRTVESQVVTTTPSSPKITNRFRFAARRPFLKPTTPKDAADITETTEPTINDETPADASELPQLSESQKTTHQSPAPKFKVVKKRPSTESTQYLTETSVKPSTASSATPIINPSQQIRKNTIAITLPFVRNGAGSLHSGINANYLQQPIVTGKPFVQEVFNAPQTITAQEFVNNYRYSSTLSPPVVSISSSPRTSTTSRRQQNKNHLKTSDYYDYGNIEASISDKIPEHSKVLLHSDGSFVCLDRGNFPHPISCKKFISCARMENGKLIGWEYTCPKGLSFDPIGGMCNWSTEVGCNV</sequence>
<feature type="region of interest" description="Disordered" evidence="1">
    <location>
        <begin position="111"/>
        <end position="190"/>
    </location>
</feature>
<evidence type="ECO:0000313" key="3">
    <source>
        <dbReference type="EMBL" id="KAF7271064.1"/>
    </source>
</evidence>
<gene>
    <name evidence="3" type="ORF">GWI33_016024</name>
</gene>
<evidence type="ECO:0000259" key="2">
    <source>
        <dbReference type="PROSITE" id="PS50940"/>
    </source>
</evidence>
<proteinExistence type="predicted"/>
<protein>
    <recommendedName>
        <fullName evidence="2">Chitin-binding type-2 domain-containing protein</fullName>
    </recommendedName>
</protein>
<organism evidence="3 4">
    <name type="scientific">Rhynchophorus ferrugineus</name>
    <name type="common">Red palm weevil</name>
    <name type="synonym">Curculio ferrugineus</name>
    <dbReference type="NCBI Taxonomy" id="354439"/>
    <lineage>
        <taxon>Eukaryota</taxon>
        <taxon>Metazoa</taxon>
        <taxon>Ecdysozoa</taxon>
        <taxon>Arthropoda</taxon>
        <taxon>Hexapoda</taxon>
        <taxon>Insecta</taxon>
        <taxon>Pterygota</taxon>
        <taxon>Neoptera</taxon>
        <taxon>Endopterygota</taxon>
        <taxon>Coleoptera</taxon>
        <taxon>Polyphaga</taxon>
        <taxon>Cucujiformia</taxon>
        <taxon>Curculionidae</taxon>
        <taxon>Dryophthorinae</taxon>
        <taxon>Rhynchophorus</taxon>
    </lineage>
</organism>
<feature type="compositionally biased region" description="Polar residues" evidence="1">
    <location>
        <begin position="143"/>
        <end position="155"/>
    </location>
</feature>
<evidence type="ECO:0000256" key="1">
    <source>
        <dbReference type="SAM" id="MobiDB-lite"/>
    </source>
</evidence>
<reference evidence="3" key="1">
    <citation type="submission" date="2020-08" db="EMBL/GenBank/DDBJ databases">
        <title>Genome sequencing and assembly of the red palm weevil Rhynchophorus ferrugineus.</title>
        <authorList>
            <person name="Dias G.B."/>
            <person name="Bergman C.M."/>
            <person name="Manee M."/>
        </authorList>
    </citation>
    <scope>NUCLEOTIDE SEQUENCE</scope>
    <source>
        <strain evidence="3">AA-2017</strain>
        <tissue evidence="3">Whole larva</tissue>
    </source>
</reference>
<dbReference type="InterPro" id="IPR002557">
    <property type="entry name" value="Chitin-bd_dom"/>
</dbReference>
<dbReference type="SMART" id="SM00494">
    <property type="entry name" value="ChtBD2"/>
    <property type="match status" value="1"/>
</dbReference>
<dbReference type="AlphaFoldDB" id="A0A834MAR5"/>
<feature type="compositionally biased region" description="Polar residues" evidence="1">
    <location>
        <begin position="124"/>
        <end position="133"/>
    </location>
</feature>
<dbReference type="PROSITE" id="PS50940">
    <property type="entry name" value="CHIT_BIND_II"/>
    <property type="match status" value="1"/>
</dbReference>
<dbReference type="GO" id="GO:0005576">
    <property type="term" value="C:extracellular region"/>
    <property type="evidence" value="ECO:0007669"/>
    <property type="project" value="InterPro"/>
</dbReference>
<feature type="compositionally biased region" description="Low complexity" evidence="1">
    <location>
        <begin position="36"/>
        <end position="48"/>
    </location>
</feature>
<dbReference type="OrthoDB" id="76388at2759"/>